<dbReference type="EMBL" id="CP040736">
    <property type="protein sequence ID" value="QCX24767.1"/>
    <property type="molecule type" value="Genomic_DNA"/>
</dbReference>
<keyword evidence="3" id="KW-0540">Nuclease</keyword>
<dbReference type="NCBIfam" id="TIGR02116">
    <property type="entry name" value="toxin_Txe_YoeB"/>
    <property type="match status" value="1"/>
</dbReference>
<comment type="similarity">
    <text evidence="1">Belongs to the YoeB family.</text>
</comment>
<evidence type="ECO:0000256" key="1">
    <source>
        <dbReference type="ARBA" id="ARBA00008172"/>
    </source>
</evidence>
<evidence type="ECO:0000256" key="3">
    <source>
        <dbReference type="ARBA" id="ARBA00022722"/>
    </source>
</evidence>
<evidence type="ECO:0000256" key="6">
    <source>
        <dbReference type="ARBA" id="ARBA00030388"/>
    </source>
</evidence>
<reference evidence="8 9" key="1">
    <citation type="submission" date="2019-05" db="EMBL/GenBank/DDBJ databases">
        <title>Genome Sequence of Lactobacillus futsaii Y97, a Potential Probiotic Strain Isolated from the Futsai of Taiwan.</title>
        <authorList>
            <person name="Du X."/>
        </authorList>
    </citation>
    <scope>NUCLEOTIDE SEQUENCE [LARGE SCALE GENOMIC DNA]</scope>
    <source>
        <strain evidence="8 9">Y97</strain>
    </source>
</reference>
<dbReference type="InterPro" id="IPR035093">
    <property type="entry name" value="RelE/ParE_toxin_dom_sf"/>
</dbReference>
<dbReference type="SUPFAM" id="SSF143011">
    <property type="entry name" value="RelE-like"/>
    <property type="match status" value="1"/>
</dbReference>
<evidence type="ECO:0000313" key="9">
    <source>
        <dbReference type="Proteomes" id="UP000310673"/>
    </source>
</evidence>
<dbReference type="AlphaFoldDB" id="A0A5B7SYC3"/>
<protein>
    <recommendedName>
        <fullName evidence="7">Endoribonuclease YoeB</fullName>
    </recommendedName>
    <alternativeName>
        <fullName evidence="6">Putative mRNA interferase YoeB</fullName>
    </alternativeName>
</protein>
<dbReference type="Gene3D" id="3.30.2310.20">
    <property type="entry name" value="RelE-like"/>
    <property type="match status" value="1"/>
</dbReference>
<dbReference type="PANTHER" id="PTHR38039">
    <property type="entry name" value="TOXIN YOEB"/>
    <property type="match status" value="1"/>
</dbReference>
<keyword evidence="2" id="KW-1277">Toxin-antitoxin system</keyword>
<keyword evidence="5" id="KW-0378">Hydrolase</keyword>
<evidence type="ECO:0000256" key="4">
    <source>
        <dbReference type="ARBA" id="ARBA00022759"/>
    </source>
</evidence>
<dbReference type="Pfam" id="PF06769">
    <property type="entry name" value="YoeB_toxin"/>
    <property type="match status" value="1"/>
</dbReference>
<dbReference type="Proteomes" id="UP000310673">
    <property type="component" value="Chromosome"/>
</dbReference>
<accession>A0A5B7SYC3</accession>
<evidence type="ECO:0000256" key="5">
    <source>
        <dbReference type="ARBA" id="ARBA00022801"/>
    </source>
</evidence>
<dbReference type="GO" id="GO:0016787">
    <property type="term" value="F:hydrolase activity"/>
    <property type="evidence" value="ECO:0007669"/>
    <property type="project" value="UniProtKB-KW"/>
</dbReference>
<evidence type="ECO:0000313" key="8">
    <source>
        <dbReference type="EMBL" id="QCX24767.1"/>
    </source>
</evidence>
<evidence type="ECO:0000256" key="7">
    <source>
        <dbReference type="ARBA" id="ARBA00050056"/>
    </source>
</evidence>
<proteinExistence type="inferred from homology"/>
<dbReference type="GO" id="GO:0004519">
    <property type="term" value="F:endonuclease activity"/>
    <property type="evidence" value="ECO:0007669"/>
    <property type="project" value="UniProtKB-KW"/>
</dbReference>
<keyword evidence="4" id="KW-0255">Endonuclease</keyword>
<dbReference type="KEGG" id="lft:FG051_06420"/>
<dbReference type="GO" id="GO:0006401">
    <property type="term" value="P:RNA catabolic process"/>
    <property type="evidence" value="ECO:0007669"/>
    <property type="project" value="InterPro"/>
</dbReference>
<dbReference type="InterPro" id="IPR009614">
    <property type="entry name" value="YoeB_toxin"/>
</dbReference>
<dbReference type="RefSeq" id="WP_057814812.1">
    <property type="nucleotide sequence ID" value="NZ_CP040736.1"/>
</dbReference>
<gene>
    <name evidence="8" type="ORF">FG051_06420</name>
</gene>
<dbReference type="GO" id="GO:0045892">
    <property type="term" value="P:negative regulation of DNA-templated transcription"/>
    <property type="evidence" value="ECO:0007669"/>
    <property type="project" value="TreeGrafter"/>
</dbReference>
<evidence type="ECO:0000256" key="2">
    <source>
        <dbReference type="ARBA" id="ARBA00022649"/>
    </source>
</evidence>
<sequence length="87" mass="10561">MKIDRVSFTIKALSDYQYWQKQDRKTLKILNRIINDIIRHPFTGIGKPEPLKYKLDNCWSRRINKSDRIVYTVTNDSIIIIQCRYHY</sequence>
<dbReference type="PANTHER" id="PTHR38039:SF1">
    <property type="entry name" value="TOXIN YOEB"/>
    <property type="match status" value="1"/>
</dbReference>
<name>A0A5B7SYC3_9LACO</name>
<organism evidence="8 9">
    <name type="scientific">Companilactobacillus futsaii</name>
    <dbReference type="NCBI Taxonomy" id="938155"/>
    <lineage>
        <taxon>Bacteria</taxon>
        <taxon>Bacillati</taxon>
        <taxon>Bacillota</taxon>
        <taxon>Bacilli</taxon>
        <taxon>Lactobacillales</taxon>
        <taxon>Lactobacillaceae</taxon>
        <taxon>Companilactobacillus</taxon>
    </lineage>
</organism>